<dbReference type="AlphaFoldDB" id="A0A1G8LL21"/>
<reference evidence="2 3" key="1">
    <citation type="submission" date="2016-10" db="EMBL/GenBank/DDBJ databases">
        <authorList>
            <person name="de Groot N.N."/>
        </authorList>
    </citation>
    <scope>NUCLEOTIDE SEQUENCE [LARGE SCALE GENOMIC DNA]</scope>
    <source>
        <strain evidence="2 3">DSM 26424</strain>
    </source>
</reference>
<dbReference type="RefSeq" id="WP_089846024.1">
    <property type="nucleotide sequence ID" value="NZ_FNEJ01000006.1"/>
</dbReference>
<accession>A0A1G8LL21</accession>
<dbReference type="EMBL" id="FNEJ01000006">
    <property type="protein sequence ID" value="SDI56409.1"/>
    <property type="molecule type" value="Genomic_DNA"/>
</dbReference>
<sequence length="61" mass="6251">MCKGPNIKDPKPALIPAPATTARQDGDIEARLRRARSGAAANILTSALGIPSGGKLGEVTR</sequence>
<protein>
    <submittedName>
        <fullName evidence="2">Uncharacterized protein</fullName>
    </submittedName>
</protein>
<dbReference type="Proteomes" id="UP000199093">
    <property type="component" value="Unassembled WGS sequence"/>
</dbReference>
<evidence type="ECO:0000313" key="3">
    <source>
        <dbReference type="Proteomes" id="UP000199093"/>
    </source>
</evidence>
<evidence type="ECO:0000313" key="2">
    <source>
        <dbReference type="EMBL" id="SDI56409.1"/>
    </source>
</evidence>
<feature type="region of interest" description="Disordered" evidence="1">
    <location>
        <begin position="1"/>
        <end position="22"/>
    </location>
</feature>
<feature type="compositionally biased region" description="Basic and acidic residues" evidence="1">
    <location>
        <begin position="1"/>
        <end position="11"/>
    </location>
</feature>
<keyword evidence="3" id="KW-1185">Reference proteome</keyword>
<name>A0A1G8LL21_9RHOB</name>
<evidence type="ECO:0000256" key="1">
    <source>
        <dbReference type="SAM" id="MobiDB-lite"/>
    </source>
</evidence>
<organism evidence="2 3">
    <name type="scientific">Salipiger marinus</name>
    <dbReference type="NCBI Taxonomy" id="555512"/>
    <lineage>
        <taxon>Bacteria</taxon>
        <taxon>Pseudomonadati</taxon>
        <taxon>Pseudomonadota</taxon>
        <taxon>Alphaproteobacteria</taxon>
        <taxon>Rhodobacterales</taxon>
        <taxon>Roseobacteraceae</taxon>
        <taxon>Salipiger</taxon>
    </lineage>
</organism>
<dbReference type="STRING" id="555512.SAMN04487993_1006231"/>
<gene>
    <name evidence="2" type="ORF">SAMN04487993_1006231</name>
</gene>
<proteinExistence type="predicted"/>